<gene>
    <name evidence="7" type="primary">nagA</name>
    <name evidence="7" type="ORF">SIL87_07465</name>
</gene>
<dbReference type="NCBIfam" id="NF009222">
    <property type="entry name" value="PRK12570.1"/>
    <property type="match status" value="1"/>
</dbReference>
<evidence type="ECO:0000256" key="3">
    <source>
        <dbReference type="ARBA" id="ARBA00022801"/>
    </source>
</evidence>
<dbReference type="Gene3D" id="2.30.40.10">
    <property type="entry name" value="Urease, subunit C, domain 1"/>
    <property type="match status" value="1"/>
</dbReference>
<dbReference type="InterPro" id="IPR005488">
    <property type="entry name" value="Etherase_MurQ"/>
</dbReference>
<dbReference type="PANTHER" id="PTHR11113:SF14">
    <property type="entry name" value="N-ACETYLGLUCOSAMINE-6-PHOSPHATE DEACETYLASE"/>
    <property type="match status" value="1"/>
</dbReference>
<dbReference type="NCBIfam" id="NF003915">
    <property type="entry name" value="PRK05441.1"/>
    <property type="match status" value="1"/>
</dbReference>
<feature type="domain" description="SIS" evidence="6">
    <location>
        <begin position="441"/>
        <end position="603"/>
    </location>
</feature>
<evidence type="ECO:0000259" key="6">
    <source>
        <dbReference type="PROSITE" id="PS51464"/>
    </source>
</evidence>
<dbReference type="EMBL" id="JAWXYB010000018">
    <property type="protein sequence ID" value="MDX5930599.1"/>
    <property type="molecule type" value="Genomic_DNA"/>
</dbReference>
<dbReference type="InterPro" id="IPR046348">
    <property type="entry name" value="SIS_dom_sf"/>
</dbReference>
<organism evidence="7 8">
    <name type="scientific">Acidiphilium acidophilum</name>
    <name type="common">Thiobacillus acidophilus</name>
    <dbReference type="NCBI Taxonomy" id="76588"/>
    <lineage>
        <taxon>Bacteria</taxon>
        <taxon>Pseudomonadati</taxon>
        <taxon>Pseudomonadota</taxon>
        <taxon>Alphaproteobacteria</taxon>
        <taxon>Acetobacterales</taxon>
        <taxon>Acidocellaceae</taxon>
        <taxon>Acidiphilium</taxon>
    </lineage>
</organism>
<dbReference type="NCBIfam" id="TIGR00221">
    <property type="entry name" value="nagA"/>
    <property type="match status" value="1"/>
</dbReference>
<dbReference type="GO" id="GO:0006046">
    <property type="term" value="P:N-acetylglucosamine catabolic process"/>
    <property type="evidence" value="ECO:0007669"/>
    <property type="project" value="TreeGrafter"/>
</dbReference>
<evidence type="ECO:0000256" key="1">
    <source>
        <dbReference type="ARBA" id="ARBA00010716"/>
    </source>
</evidence>
<dbReference type="InterPro" id="IPR003764">
    <property type="entry name" value="GlcNAc_6-P_deAcase"/>
</dbReference>
<dbReference type="AlphaFoldDB" id="A0AAW9DN51"/>
<dbReference type="InterPro" id="IPR032466">
    <property type="entry name" value="Metal_Hydrolase"/>
</dbReference>
<keyword evidence="3 7" id="KW-0378">Hydrolase</keyword>
<dbReference type="SUPFAM" id="SSF53697">
    <property type="entry name" value="SIS domain"/>
    <property type="match status" value="1"/>
</dbReference>
<dbReference type="Pfam" id="PF01979">
    <property type="entry name" value="Amidohydro_1"/>
    <property type="match status" value="1"/>
</dbReference>
<keyword evidence="8" id="KW-1185">Reference proteome</keyword>
<dbReference type="InterPro" id="IPR006680">
    <property type="entry name" value="Amidohydro-rel"/>
</dbReference>
<sequence length="686" mass="70714">MILAAPRLFRDGRFEAEGALVIEAGRIVAVLGHIPADADLILPHGILAPGLIDLHNNGAFGIDCATADTDGFEHLCRSLAQSGVTSFLPTIITAPIPDLHDAAARIRTAIGALTAAPLAQMPGLHLEGPFLARARRGAHRADWLLTPDAPTLETLLAPDALRATLRLITLAPELPHAIAAIERLTRSAIAIALGHTDADAATATRAIEAGARLATHVFTAMRPFHHRDPGMIGVALTDPRLAACFIADGVHSDPIALRLGFAATGMRAVAVTDSISLAGLPRGSTTAFGGAGAIAEGGAARRPDGTLTGATITLDEGIRRLIAAGIPPEAALHAATQAPAHAIGLTDRGRLAAGCRADLIWLDDDFNVQNTWIAGVPIRPVASAPPRKPRLPATETLNPSATDLDEQPSEAIIALLFAQEAHAQHALRRIAPALATLADAVALKLREGGRLFYAGAGTSGRLAVLDAVECGPTFSLPPGIIIPLIAGGDAAIAGAVEGAEDDTEAASRLLAHHGIGPGDALIGIAASGSTPFTRAALSHAKAAGALTGCIVNSAGIMTDEVDHSIVIASGAEVLAGSTRLSAGTTQKIALNALSTTIMIRLGKSFGPYMVDLRATNLKLRDRATRIVAAIAGCDAATARALLERCDFEVKTALVMHRHDLDPTAARAHLAGHRSHLRHALSSRPTA</sequence>
<dbReference type="Proteomes" id="UP001279553">
    <property type="component" value="Unassembled WGS sequence"/>
</dbReference>
<feature type="region of interest" description="Disordered" evidence="5">
    <location>
        <begin position="384"/>
        <end position="403"/>
    </location>
</feature>
<dbReference type="PROSITE" id="PS51464">
    <property type="entry name" value="SIS"/>
    <property type="match status" value="1"/>
</dbReference>
<keyword evidence="4" id="KW-0119">Carbohydrate metabolism</keyword>
<dbReference type="GO" id="GO:0097367">
    <property type="term" value="F:carbohydrate derivative binding"/>
    <property type="evidence" value="ECO:0007669"/>
    <property type="project" value="InterPro"/>
</dbReference>
<name>A0AAW9DN51_ACIAO</name>
<accession>A0AAW9DN51</accession>
<dbReference type="InterPro" id="IPR011059">
    <property type="entry name" value="Metal-dep_hydrolase_composite"/>
</dbReference>
<evidence type="ECO:0000256" key="5">
    <source>
        <dbReference type="SAM" id="MobiDB-lite"/>
    </source>
</evidence>
<dbReference type="EC" id="3.5.1.25" evidence="7"/>
<dbReference type="GO" id="GO:0046872">
    <property type="term" value="F:metal ion binding"/>
    <property type="evidence" value="ECO:0007669"/>
    <property type="project" value="UniProtKB-KW"/>
</dbReference>
<reference evidence="7 8" key="1">
    <citation type="submission" date="2023-11" db="EMBL/GenBank/DDBJ databases">
        <title>MicrobeMod: A computational toolkit for identifying prokaryotic methylation and restriction-modification with nanopore sequencing.</title>
        <authorList>
            <person name="Crits-Christoph A."/>
            <person name="Kang S.C."/>
            <person name="Lee H."/>
            <person name="Ostrov N."/>
        </authorList>
    </citation>
    <scope>NUCLEOTIDE SEQUENCE [LARGE SCALE GENOMIC DNA]</scope>
    <source>
        <strain evidence="7 8">DSMZ 700</strain>
    </source>
</reference>
<evidence type="ECO:0000313" key="8">
    <source>
        <dbReference type="Proteomes" id="UP001279553"/>
    </source>
</evidence>
<dbReference type="PANTHER" id="PTHR11113">
    <property type="entry name" value="N-ACETYLGLUCOSAMINE-6-PHOSPHATE DEACETYLASE"/>
    <property type="match status" value="1"/>
</dbReference>
<dbReference type="CDD" id="cd05007">
    <property type="entry name" value="SIS_Etherase"/>
    <property type="match status" value="1"/>
</dbReference>
<dbReference type="SUPFAM" id="SSF51338">
    <property type="entry name" value="Composite domain of metallo-dependent hydrolases"/>
    <property type="match status" value="1"/>
</dbReference>
<dbReference type="Gene3D" id="3.20.20.140">
    <property type="entry name" value="Metal-dependent hydrolases"/>
    <property type="match status" value="1"/>
</dbReference>
<dbReference type="InterPro" id="IPR001347">
    <property type="entry name" value="SIS_dom"/>
</dbReference>
<dbReference type="GO" id="GO:0008448">
    <property type="term" value="F:N-acetylglucosamine-6-phosphate deacetylase activity"/>
    <property type="evidence" value="ECO:0007669"/>
    <property type="project" value="UniProtKB-EC"/>
</dbReference>
<dbReference type="RefSeq" id="WP_319613533.1">
    <property type="nucleotide sequence ID" value="NZ_JAWXYB010000018.1"/>
</dbReference>
<evidence type="ECO:0000313" key="7">
    <source>
        <dbReference type="EMBL" id="MDX5930599.1"/>
    </source>
</evidence>
<dbReference type="Gene3D" id="3.40.50.10490">
    <property type="entry name" value="Glucose-6-phosphate isomerase like protein, domain 1"/>
    <property type="match status" value="1"/>
</dbReference>
<keyword evidence="2" id="KW-0479">Metal-binding</keyword>
<evidence type="ECO:0000256" key="4">
    <source>
        <dbReference type="ARBA" id="ARBA00023277"/>
    </source>
</evidence>
<dbReference type="GO" id="GO:0016835">
    <property type="term" value="F:carbon-oxygen lyase activity"/>
    <property type="evidence" value="ECO:0007669"/>
    <property type="project" value="InterPro"/>
</dbReference>
<dbReference type="Pfam" id="PF22645">
    <property type="entry name" value="GKRP_SIS_N"/>
    <property type="match status" value="1"/>
</dbReference>
<dbReference type="SUPFAM" id="SSF51556">
    <property type="entry name" value="Metallo-dependent hydrolases"/>
    <property type="match status" value="1"/>
</dbReference>
<dbReference type="Gene3D" id="1.10.8.1080">
    <property type="match status" value="1"/>
</dbReference>
<protein>
    <submittedName>
        <fullName evidence="7">N-acetylglucosamine-6-phosphate deacetylase</fullName>
        <ecNumber evidence="7">3.5.1.25</ecNumber>
    </submittedName>
</protein>
<evidence type="ECO:0000256" key="2">
    <source>
        <dbReference type="ARBA" id="ARBA00022723"/>
    </source>
</evidence>
<comment type="similarity">
    <text evidence="1">Belongs to the metallo-dependent hydrolases superfamily. NagA family.</text>
</comment>
<comment type="caution">
    <text evidence="7">The sequence shown here is derived from an EMBL/GenBank/DDBJ whole genome shotgun (WGS) entry which is preliminary data.</text>
</comment>
<proteinExistence type="inferred from homology"/>